<dbReference type="InterPro" id="IPR003591">
    <property type="entry name" value="Leu-rich_rpt_typical-subtyp"/>
</dbReference>
<dbReference type="EC" id="4.6.1.1" evidence="5"/>
<reference evidence="22" key="1">
    <citation type="submission" date="2020-01" db="EMBL/GenBank/DDBJ databases">
        <authorList>
            <consortium name="DOE Joint Genome Institute"/>
            <person name="Haridas S."/>
            <person name="Albert R."/>
            <person name="Binder M."/>
            <person name="Bloem J."/>
            <person name="Labutti K."/>
            <person name="Salamov A."/>
            <person name="Andreopoulos B."/>
            <person name="Baker S.E."/>
            <person name="Barry K."/>
            <person name="Bills G."/>
            <person name="Bluhm B.H."/>
            <person name="Cannon C."/>
            <person name="Castanera R."/>
            <person name="Culley D.E."/>
            <person name="Daum C."/>
            <person name="Ezra D."/>
            <person name="Gonzalez J.B."/>
            <person name="Henrissat B."/>
            <person name="Kuo A."/>
            <person name="Liang C."/>
            <person name="Lipzen A."/>
            <person name="Lutzoni F."/>
            <person name="Magnuson J."/>
            <person name="Mondo S."/>
            <person name="Nolan M."/>
            <person name="Ohm R."/>
            <person name="Pangilinan J."/>
            <person name="Park H.-J."/>
            <person name="Ramirez L."/>
            <person name="Alfaro M."/>
            <person name="Sun H."/>
            <person name="Tritt A."/>
            <person name="Yoshinaga Y."/>
            <person name="Zwiers L.-H."/>
            <person name="Turgeon B.G."/>
            <person name="Goodwin S.B."/>
            <person name="Spatafora J.W."/>
            <person name="Crous P.W."/>
            <person name="Grigoriev I.V."/>
        </authorList>
    </citation>
    <scope>NUCLEOTIDE SEQUENCE</scope>
    <source>
        <strain evidence="22">CBS 342.82</strain>
    </source>
</reference>
<dbReference type="SMART" id="SM00314">
    <property type="entry name" value="RA"/>
    <property type="match status" value="1"/>
</dbReference>
<dbReference type="Pfam" id="PF23010">
    <property type="entry name" value="RA_3"/>
    <property type="match status" value="1"/>
</dbReference>
<name>A0A6J3LZR0_9PEZI</name>
<gene>
    <name evidence="22" type="ORF">K489DRAFT_41548</name>
</gene>
<evidence type="ECO:0000256" key="12">
    <source>
        <dbReference type="ARBA" id="ARBA00022842"/>
    </source>
</evidence>
<dbReference type="FunFam" id="3.80.10.10:FF:000305">
    <property type="entry name" value="Adenylate cyclase AcyA"/>
    <property type="match status" value="1"/>
</dbReference>
<feature type="compositionally biased region" description="Polar residues" evidence="17">
    <location>
        <begin position="287"/>
        <end position="296"/>
    </location>
</feature>
<evidence type="ECO:0000256" key="13">
    <source>
        <dbReference type="ARBA" id="ARBA00022998"/>
    </source>
</evidence>
<feature type="region of interest" description="Disordered" evidence="17">
    <location>
        <begin position="52"/>
        <end position="83"/>
    </location>
</feature>
<proteinExistence type="inferred from homology"/>
<dbReference type="Gene3D" id="3.80.10.10">
    <property type="entry name" value="Ribonuclease Inhibitor"/>
    <property type="match status" value="4"/>
</dbReference>
<dbReference type="InterPro" id="IPR001054">
    <property type="entry name" value="A/G_cyclase"/>
</dbReference>
<evidence type="ECO:0000256" key="1">
    <source>
        <dbReference type="ARBA" id="ARBA00001593"/>
    </source>
</evidence>
<dbReference type="GO" id="GO:0005524">
    <property type="term" value="F:ATP binding"/>
    <property type="evidence" value="ECO:0007669"/>
    <property type="project" value="UniProtKB-KW"/>
</dbReference>
<dbReference type="InterPro" id="IPR055071">
    <property type="entry name" value="RA_PHLPP-like"/>
</dbReference>
<evidence type="ECO:0000256" key="17">
    <source>
        <dbReference type="SAM" id="MobiDB-lite"/>
    </source>
</evidence>
<evidence type="ECO:0000256" key="5">
    <source>
        <dbReference type="ARBA" id="ARBA00012201"/>
    </source>
</evidence>
<feature type="compositionally biased region" description="Polar residues" evidence="17">
    <location>
        <begin position="168"/>
        <end position="177"/>
    </location>
</feature>
<dbReference type="PANTHER" id="PTHR48051">
    <property type="match status" value="1"/>
</dbReference>
<dbReference type="RefSeq" id="XP_033457780.1">
    <property type="nucleotide sequence ID" value="XM_033608174.1"/>
</dbReference>
<organism evidence="22">
    <name type="scientific">Dissoconium aciculare CBS 342.82</name>
    <dbReference type="NCBI Taxonomy" id="1314786"/>
    <lineage>
        <taxon>Eukaryota</taxon>
        <taxon>Fungi</taxon>
        <taxon>Dikarya</taxon>
        <taxon>Ascomycota</taxon>
        <taxon>Pezizomycotina</taxon>
        <taxon>Dothideomycetes</taxon>
        <taxon>Dothideomycetidae</taxon>
        <taxon>Mycosphaerellales</taxon>
        <taxon>Dissoconiaceae</taxon>
        <taxon>Dissoconium</taxon>
    </lineage>
</organism>
<evidence type="ECO:0000256" key="9">
    <source>
        <dbReference type="ARBA" id="ARBA00022737"/>
    </source>
</evidence>
<feature type="domain" description="Ras-associating" evidence="19">
    <location>
        <begin position="529"/>
        <end position="620"/>
    </location>
</feature>
<dbReference type="CDD" id="cd07302">
    <property type="entry name" value="CHD"/>
    <property type="match status" value="1"/>
</dbReference>
<feature type="compositionally biased region" description="Polar residues" evidence="17">
    <location>
        <begin position="304"/>
        <end position="344"/>
    </location>
</feature>
<dbReference type="PROSITE" id="PS50125">
    <property type="entry name" value="GUANYLATE_CYCLASE_2"/>
    <property type="match status" value="1"/>
</dbReference>
<dbReference type="CDD" id="cd00143">
    <property type="entry name" value="PP2Cc"/>
    <property type="match status" value="1"/>
</dbReference>
<evidence type="ECO:0000256" key="11">
    <source>
        <dbReference type="ARBA" id="ARBA00022840"/>
    </source>
</evidence>
<evidence type="ECO:0000256" key="14">
    <source>
        <dbReference type="ARBA" id="ARBA00023239"/>
    </source>
</evidence>
<dbReference type="Pfam" id="PF08509">
    <property type="entry name" value="Ad_cyc_g-alpha"/>
    <property type="match status" value="1"/>
</dbReference>
<dbReference type="PANTHER" id="PTHR48051:SF46">
    <property type="entry name" value="LEUCINE RICH REPEAT-CONTAINING DOMAIN PROTEIN"/>
    <property type="match status" value="1"/>
</dbReference>
<dbReference type="SMART" id="SM00369">
    <property type="entry name" value="LRR_TYP"/>
    <property type="match status" value="13"/>
</dbReference>
<dbReference type="FunFam" id="3.80.10.10:FF:000408">
    <property type="entry name" value="Adenylate cyclase"/>
    <property type="match status" value="1"/>
</dbReference>
<evidence type="ECO:0000256" key="4">
    <source>
        <dbReference type="ARBA" id="ARBA00005381"/>
    </source>
</evidence>
<protein>
    <recommendedName>
        <fullName evidence="6">Adenylate cyclase</fullName>
        <ecNumber evidence="5">4.6.1.1</ecNumber>
    </recommendedName>
    <alternativeName>
        <fullName evidence="15">ATP pyrophosphate-lyase</fullName>
    </alternativeName>
    <alternativeName>
        <fullName evidence="16">Adenylyl cyclase</fullName>
    </alternativeName>
</protein>
<evidence type="ECO:0000256" key="7">
    <source>
        <dbReference type="ARBA" id="ARBA00022614"/>
    </source>
</evidence>
<accession>A0A6J3LZR0</accession>
<dbReference type="FunFam" id="3.80.10.10:FF:000220">
    <property type="entry name" value="Adenylate cyclase AcyA"/>
    <property type="match status" value="1"/>
</dbReference>
<evidence type="ECO:0000259" key="20">
    <source>
        <dbReference type="PROSITE" id="PS51746"/>
    </source>
</evidence>
<feature type="compositionally biased region" description="Polar residues" evidence="17">
    <location>
        <begin position="363"/>
        <end position="374"/>
    </location>
</feature>
<dbReference type="InterPro" id="IPR036457">
    <property type="entry name" value="PPM-type-like_dom_sf"/>
</dbReference>
<evidence type="ECO:0000259" key="19">
    <source>
        <dbReference type="PROSITE" id="PS50200"/>
    </source>
</evidence>
<dbReference type="OrthoDB" id="2021138at2759"/>
<dbReference type="SMART" id="SM00044">
    <property type="entry name" value="CYCc"/>
    <property type="match status" value="1"/>
</dbReference>
<dbReference type="SMART" id="SM00364">
    <property type="entry name" value="LRR_BAC"/>
    <property type="match status" value="11"/>
</dbReference>
<evidence type="ECO:0000256" key="16">
    <source>
        <dbReference type="ARBA" id="ARBA00032637"/>
    </source>
</evidence>
<dbReference type="Pfam" id="PF00481">
    <property type="entry name" value="PP2C"/>
    <property type="match status" value="1"/>
</dbReference>
<feature type="compositionally biased region" description="Basic and acidic residues" evidence="17">
    <location>
        <begin position="503"/>
        <end position="514"/>
    </location>
</feature>
<dbReference type="SUPFAM" id="SSF55073">
    <property type="entry name" value="Nucleotide cyclase"/>
    <property type="match status" value="1"/>
</dbReference>
<keyword evidence="12" id="KW-0460">Magnesium</keyword>
<evidence type="ECO:0000313" key="22">
    <source>
        <dbReference type="RefSeq" id="XP_033457780.1"/>
    </source>
</evidence>
<feature type="domain" description="PPM-type phosphatase" evidence="20">
    <location>
        <begin position="1313"/>
        <end position="1593"/>
    </location>
</feature>
<keyword evidence="8" id="KW-0479">Metal-binding</keyword>
<dbReference type="InterPro" id="IPR032675">
    <property type="entry name" value="LRR_dom_sf"/>
</dbReference>
<evidence type="ECO:0000313" key="21">
    <source>
        <dbReference type="Proteomes" id="UP000504637"/>
    </source>
</evidence>
<comment type="cofactor">
    <cofactor evidence="2">
        <name>Mg(2+)</name>
        <dbReference type="ChEBI" id="CHEBI:18420"/>
    </cofactor>
</comment>
<dbReference type="GO" id="GO:0035556">
    <property type="term" value="P:intracellular signal transduction"/>
    <property type="evidence" value="ECO:0007669"/>
    <property type="project" value="InterPro"/>
</dbReference>
<dbReference type="Pfam" id="PF13855">
    <property type="entry name" value="LRR_8"/>
    <property type="match status" value="2"/>
</dbReference>
<dbReference type="InterPro" id="IPR013716">
    <property type="entry name" value="Adenylate_cyclase_G-a-bd"/>
</dbReference>
<dbReference type="InterPro" id="IPR050216">
    <property type="entry name" value="LRR_domain-containing"/>
</dbReference>
<feature type="domain" description="Guanylate cyclase" evidence="18">
    <location>
        <begin position="1655"/>
        <end position="1792"/>
    </location>
</feature>
<dbReference type="CDD" id="cd17214">
    <property type="entry name" value="RA_CYR1_like"/>
    <property type="match status" value="1"/>
</dbReference>
<dbReference type="GO" id="GO:0000287">
    <property type="term" value="F:magnesium ion binding"/>
    <property type="evidence" value="ECO:0007669"/>
    <property type="project" value="InterPro"/>
</dbReference>
<comment type="function">
    <text evidence="3">Plays essential roles in regulation of cellular metabolism by catalyzing the synthesis of a second messenger, cAMP.</text>
</comment>
<dbReference type="InterPro" id="IPR000159">
    <property type="entry name" value="RA_dom"/>
</dbReference>
<dbReference type="GO" id="GO:0006171">
    <property type="term" value="P:cAMP biosynthetic process"/>
    <property type="evidence" value="ECO:0007669"/>
    <property type="project" value="UniProtKB-KW"/>
</dbReference>
<reference evidence="22" key="2">
    <citation type="submission" date="2020-04" db="EMBL/GenBank/DDBJ databases">
        <authorList>
            <consortium name="NCBI Genome Project"/>
        </authorList>
    </citation>
    <scope>NUCLEOTIDE SEQUENCE</scope>
    <source>
        <strain evidence="22">CBS 342.82</strain>
    </source>
</reference>
<dbReference type="SUPFAM" id="SSF52058">
    <property type="entry name" value="L domain-like"/>
    <property type="match status" value="2"/>
</dbReference>
<evidence type="ECO:0000256" key="3">
    <source>
        <dbReference type="ARBA" id="ARBA00003896"/>
    </source>
</evidence>
<dbReference type="PROSITE" id="PS50200">
    <property type="entry name" value="RA"/>
    <property type="match status" value="1"/>
</dbReference>
<dbReference type="FunFam" id="3.60.40.10:FF:000055">
    <property type="entry name" value="Adenylate cyclase AcyA"/>
    <property type="match status" value="1"/>
</dbReference>
<evidence type="ECO:0000256" key="10">
    <source>
        <dbReference type="ARBA" id="ARBA00022741"/>
    </source>
</evidence>
<evidence type="ECO:0000256" key="8">
    <source>
        <dbReference type="ARBA" id="ARBA00022723"/>
    </source>
</evidence>
<dbReference type="Proteomes" id="UP000504637">
    <property type="component" value="Unplaced"/>
</dbReference>
<feature type="compositionally biased region" description="Polar residues" evidence="17">
    <location>
        <begin position="55"/>
        <end position="83"/>
    </location>
</feature>
<keyword evidence="11" id="KW-0067">ATP-binding</keyword>
<comment type="catalytic activity">
    <reaction evidence="1">
        <text>ATP = 3',5'-cyclic AMP + diphosphate</text>
        <dbReference type="Rhea" id="RHEA:15389"/>
        <dbReference type="ChEBI" id="CHEBI:30616"/>
        <dbReference type="ChEBI" id="CHEBI:33019"/>
        <dbReference type="ChEBI" id="CHEBI:58165"/>
        <dbReference type="EC" id="4.6.1.1"/>
    </reaction>
</comment>
<dbReference type="Pfam" id="PF00211">
    <property type="entry name" value="Guanylate_cyc"/>
    <property type="match status" value="1"/>
</dbReference>
<evidence type="ECO:0000256" key="6">
    <source>
        <dbReference type="ARBA" id="ARBA00021420"/>
    </source>
</evidence>
<dbReference type="SMART" id="SM00365">
    <property type="entry name" value="LRR_SD22"/>
    <property type="match status" value="7"/>
</dbReference>
<feature type="compositionally biased region" description="Acidic residues" evidence="17">
    <location>
        <begin position="515"/>
        <end position="527"/>
    </location>
</feature>
<feature type="region of interest" description="Disordered" evidence="17">
    <location>
        <begin position="158"/>
        <end position="183"/>
    </location>
</feature>
<dbReference type="GO" id="GO:0005737">
    <property type="term" value="C:cytoplasm"/>
    <property type="evidence" value="ECO:0007669"/>
    <property type="project" value="TreeGrafter"/>
</dbReference>
<feature type="region of interest" description="Disordered" evidence="17">
    <location>
        <begin position="195"/>
        <end position="445"/>
    </location>
</feature>
<dbReference type="InterPro" id="IPR001611">
    <property type="entry name" value="Leu-rich_rpt"/>
</dbReference>
<dbReference type="InterPro" id="IPR029787">
    <property type="entry name" value="Nucleotide_cyclase"/>
</dbReference>
<sequence length="1983" mass="220264">MRAISFYVRYCSEILTGFYRVDRTEPEVSPGTMYFRSPPASSRQDIAPWEATDAPDSQRNDSSIDTPTALSHTSTQWPENLRPSQMPSSIFDNDFYNDSSENLDQVSPGFAPDRGMTFPGEADHRRPSVASNMTISSNGSMGSRRDRMHKKLQGIFGEEFPGVDDANSRQGSETSSLQGGGSLASFLPNVLARGRNNSMNDALRRSRPGSPSLVSRPRTPAPAPSSEVTPWEFQDATDAPALPGTSLPQDASNGRAKSSTSRLHLPSHRANRSVDEKHGGIGFPLRPTTSRENTSGVARRDNVSAMSSAINLRSQRSTSPAPSAQSTVSAQQNVQRSPITTQPKRSLLDRLTHRHKNDKSASDALQSPSLTSLNAPPVGRREHGRSFSKPNKSKVDGPNDASTPRKESRLPFKNKRHEALPEGAKGSKNPNEADTDDQNAPFYLDTDTTNMEGIVDDRRPLMTPPLGEIYGGWPAEQDTPVEVVNDETGTWDAPESWLTNRNKPSDDTARRPTENDDDQEHDQEEDSGPMYFMRILRADSTFAVINASLNTTVAELISIMAKKTFFHDDLDKYHIVLRKQDTSRQLGPKEKPLLIQKQLLMMAGYQENDDLDDVGREDHGYLCRFTFLPSKMSGYSSLERDPDFDRNYRFTHVDLAGRNLITIPIALYVKASEINTLNLSRNLTLDIPKDFIQSCSQLREIRYTSNEAEKLSPNLAFATRLQSLDVSNNQLEELDHAELYKLHNLLSLRLSNNKLRSVPAYFGSFRALRSLNLSSNSLDTFPETLRDLATLKDLDISFNSISNLGNIGTLVNLERLLATNNKLSGPLDESLSNLTSLREIDARFNAITNIDVVSQLPCLETLLLGHNSISQFEGFFHCLEVLFLNHNPVTKFDLTAPVPSLSILNLASAKLSQLPDALFAKMAGLTKLTINKNHFVSLSPQFGALSKLEYLSVFKNELSRLPPEIGRLTELRYLDVHENNLSILPPEIWLARKLETLNVSSNVLAEFPKPGANLPALPETASVAQTPSVGSGPDFEELGKLEDFQLRRPSQASGMISNASSPGTVSRKGSVVSYSSAKPVGINRAATASTINTMVPASRKDSTLSGRLAATFASSLRNLYLAENRLEDDVFNELVLLPELRILNLSFNQLYDVPPRTIRRWTNLTQLYLSGNDLTSIPSEDLEETSVLRVLHINNNKFQNLPAELGNLHRLAILDVGSNMLKYNVSNWPYDWNWNYNRQLRFLNFSGNKRLEIKPAVSAMAGRDNRDLTDFSSLSNLRILGLMDVTLTIPSVPDQAPDRRVRLAGSVIGNSMPYGMADTLGRNEHLSTLDMVVPSFRGRENEALIGLFDGQVLTSGGNRVAKFLHEKFKYYFSEELQKTELNPSETPLDALRRTYLGLNKELATTATQALDARNQANGTIVHRGSVSGIELTDNDLNSGSVATVIYVLNTKLYISNVGDAQALLIQTEAGHREITRKHDPASADERQRIREAGGFVSRQGKLNDQLDVSRAFGYAHLAPCVIAAPHVTMHDITESDEMILIASKELWDYLTPDFAVDVARQERNDAMRAAQRLRDIAIAFGAPGKIMVMVIGISDLRKREKARYRTSSMSILGPSVSTDDYFATVRKAKRGRDAVGDSKLARLKDEVDAPTGDVVLVFTDIKNSTILWETYQVAMQSAIKMHNELMRRQLRVIGGYEVKTEGDAFMVAFPTVTSALLWCFKIQSELLEVEWPQEILSSVHGEEMIDAEGGRIFRGLSVRMGIHWGRPVCEIDPVTKRMDYFGPMVNRAARIESVADGGQICVSSDFLTETMKTLESNIESDRNGSTGSEETLNDDIVSQSIRRDLQELSRIGFEVKDLGYRTLKGLENPEHVHLMYPHSLASRLIVQQQRAEAQSRAQPGPGHDAMKSPNSQLTIDTNNVWDLWNVSLRLEILCSTLENTGARTLKAPDTALIERMKHGGGEITDRFLINLVEHQISRIEVCG</sequence>
<keyword evidence="10" id="KW-0547">Nucleotide-binding</keyword>
<evidence type="ECO:0000256" key="15">
    <source>
        <dbReference type="ARBA" id="ARBA00032597"/>
    </source>
</evidence>
<keyword evidence="21" id="KW-1185">Reference proteome</keyword>
<keyword evidence="7" id="KW-0433">Leucine-rich repeat</keyword>
<dbReference type="PROSITE" id="PS51746">
    <property type="entry name" value="PPM_2"/>
    <property type="match status" value="1"/>
</dbReference>
<dbReference type="GO" id="GO:0004016">
    <property type="term" value="F:adenylate cyclase activity"/>
    <property type="evidence" value="ECO:0007669"/>
    <property type="project" value="UniProtKB-EC"/>
</dbReference>
<feature type="compositionally biased region" description="Basic and acidic residues" evidence="17">
    <location>
        <begin position="393"/>
        <end position="410"/>
    </location>
</feature>
<keyword evidence="14" id="KW-0456">Lyase</keyword>
<dbReference type="SUPFAM" id="SSF81606">
    <property type="entry name" value="PP2C-like"/>
    <property type="match status" value="1"/>
</dbReference>
<dbReference type="GeneID" id="54365973"/>
<dbReference type="InterPro" id="IPR001932">
    <property type="entry name" value="PPM-type_phosphatase-like_dom"/>
</dbReference>
<reference evidence="22" key="3">
    <citation type="submission" date="2025-08" db="UniProtKB">
        <authorList>
            <consortium name="RefSeq"/>
        </authorList>
    </citation>
    <scope>IDENTIFICATION</scope>
    <source>
        <strain evidence="22">CBS 342.82</strain>
    </source>
</reference>
<dbReference type="Gene3D" id="3.30.70.1230">
    <property type="entry name" value="Nucleotide cyclase"/>
    <property type="match status" value="1"/>
</dbReference>
<evidence type="ECO:0000259" key="18">
    <source>
        <dbReference type="PROSITE" id="PS50125"/>
    </source>
</evidence>
<feature type="compositionally biased region" description="Polar residues" evidence="17">
    <location>
        <begin position="246"/>
        <end position="262"/>
    </location>
</feature>
<comment type="similarity">
    <text evidence="4">Belongs to the adenylyl cyclase class-3 family.</text>
</comment>
<keyword evidence="13" id="KW-0115">cAMP biosynthesis</keyword>
<dbReference type="PROSITE" id="PS51450">
    <property type="entry name" value="LRR"/>
    <property type="match status" value="4"/>
</dbReference>
<keyword evidence="9" id="KW-0677">Repeat</keyword>
<dbReference type="SMART" id="SM00332">
    <property type="entry name" value="PP2Cc"/>
    <property type="match status" value="1"/>
</dbReference>
<feature type="region of interest" description="Disordered" evidence="17">
    <location>
        <begin position="489"/>
        <end position="528"/>
    </location>
</feature>
<evidence type="ECO:0000256" key="2">
    <source>
        <dbReference type="ARBA" id="ARBA00001946"/>
    </source>
</evidence>
<dbReference type="Gene3D" id="3.60.40.10">
    <property type="entry name" value="PPM-type phosphatase domain"/>
    <property type="match status" value="1"/>
</dbReference>